<dbReference type="Pfam" id="PF15739">
    <property type="entry name" value="TSNAXIP1_N"/>
    <property type="match status" value="1"/>
</dbReference>
<evidence type="ECO:0000256" key="1">
    <source>
        <dbReference type="ARBA" id="ARBA00023054"/>
    </source>
</evidence>
<gene>
    <name evidence="3" type="ORF">HK105_202968</name>
</gene>
<accession>A0ABR4NCN0</accession>
<organism evidence="3 4">
    <name type="scientific">Polyrhizophydium stewartii</name>
    <dbReference type="NCBI Taxonomy" id="2732419"/>
    <lineage>
        <taxon>Eukaryota</taxon>
        <taxon>Fungi</taxon>
        <taxon>Fungi incertae sedis</taxon>
        <taxon>Chytridiomycota</taxon>
        <taxon>Chytridiomycota incertae sedis</taxon>
        <taxon>Chytridiomycetes</taxon>
        <taxon>Rhizophydiales</taxon>
        <taxon>Rhizophydiales incertae sedis</taxon>
        <taxon>Polyrhizophydium</taxon>
    </lineage>
</organism>
<dbReference type="Proteomes" id="UP001527925">
    <property type="component" value="Unassembled WGS sequence"/>
</dbReference>
<protein>
    <recommendedName>
        <fullName evidence="2">Translin-associated factor X-interacting protein 1 N-terminal domain-containing protein</fullName>
    </recommendedName>
</protein>
<proteinExistence type="predicted"/>
<name>A0ABR4NCN0_9FUNG</name>
<evidence type="ECO:0000259" key="2">
    <source>
        <dbReference type="Pfam" id="PF15739"/>
    </source>
</evidence>
<keyword evidence="1" id="KW-0175">Coiled coil</keyword>
<dbReference type="InterPro" id="IPR032755">
    <property type="entry name" value="TSNAXIP1_N"/>
</dbReference>
<evidence type="ECO:0000313" key="4">
    <source>
        <dbReference type="Proteomes" id="UP001527925"/>
    </source>
</evidence>
<evidence type="ECO:0000313" key="3">
    <source>
        <dbReference type="EMBL" id="KAL2917304.1"/>
    </source>
</evidence>
<comment type="caution">
    <text evidence="3">The sequence shown here is derived from an EMBL/GenBank/DDBJ whole genome shotgun (WGS) entry which is preliminary data.</text>
</comment>
<feature type="domain" description="Translin-associated factor X-interacting protein 1 N-terminal" evidence="2">
    <location>
        <begin position="85"/>
        <end position="167"/>
    </location>
</feature>
<sequence>MARATPPPSIAIRNARPRVPLTNEYSFLGPIKGAKASYFRIRTDFSRSLFERVFCGGDQMHLEHGRLTIPELSQSMQQFRERFGGASDLLSQERVKELHHCFCRAISNFRTFATLMSEIQNEYALVIKAIGNILDEKAFLRSKINKLMVEHATRDALETERARIVDLVAAWDVASRWKRLIELQTTKEELAFVSRVGDLFPLELSKKQPEKRRKDLQYLGRWHFVKDWVEERAQTCPVLMQLSEKLKQNPAVYKRLFPEDEGIGAHEYDAPEVRKLKHHVEEQRRISRNYAKELAAVNEKYRVLYAQINNVDERIKEVSELLSTRFGAVRTVDSDEPNDRESAVQ</sequence>
<reference evidence="3 4" key="1">
    <citation type="submission" date="2023-09" db="EMBL/GenBank/DDBJ databases">
        <title>Pangenome analysis of Batrachochytrium dendrobatidis and related Chytrids.</title>
        <authorList>
            <person name="Yacoub M.N."/>
            <person name="Stajich J.E."/>
            <person name="James T.Y."/>
        </authorList>
    </citation>
    <scope>NUCLEOTIDE SEQUENCE [LARGE SCALE GENOMIC DNA]</scope>
    <source>
        <strain evidence="3 4">JEL0888</strain>
    </source>
</reference>
<dbReference type="EMBL" id="JADGIZ020000011">
    <property type="protein sequence ID" value="KAL2917304.1"/>
    <property type="molecule type" value="Genomic_DNA"/>
</dbReference>
<keyword evidence="4" id="KW-1185">Reference proteome</keyword>